<sequence length="456" mass="50906">MSNDSPPATPPPPSSSMKRLRPKQSPTTRPNSSTLPPDEDLTPLKKTRDFPNFSDCHACNTRINNTNPQDRLLLLDSVWRIILLCRKCIKRVRFHQMCPYCCKDCVVDECVKCRDCQRVVHKDCVVRYGDESPWLLCKRELGLGLDGVFVCVDCWVPQVLNKSIRIVKRKKKVGKGVGKIGSRVRIDLLNDRHYSTGREVVLALMAPCGANRKNGVASKDLESGNLVVGFKDGKRDGGLGKAGNVSGVICYKRQRVVKSGDSNCGLNNLQRRISGVHESVHFPVTYNKKNKKLKWRTYERGSLKRKIFLEDIKDGSSTEVVGMSGHCSYERGSLKRKIFIESIKGSSSVSETSEPCLYERGSLKRKIFLEDIKDGSSAVVVRKNGPFPDSGGNAEISSSVEGNLNRREHFDENKCTNLLECDSDTSVKGVADIEKSDHCLLTYSKRRAIHKSQLSG</sequence>
<reference evidence="2 3" key="1">
    <citation type="submission" date="2024-01" db="EMBL/GenBank/DDBJ databases">
        <title>The complete chloroplast genome sequence of Lithospermum erythrorhizon: insights into the phylogenetic relationship among Boraginaceae species and the maternal lineages of purple gromwells.</title>
        <authorList>
            <person name="Okada T."/>
            <person name="Watanabe K."/>
        </authorList>
    </citation>
    <scope>NUCLEOTIDE SEQUENCE [LARGE SCALE GENOMIC DNA]</scope>
</reference>
<dbReference type="AlphaFoldDB" id="A0AAV3PKA7"/>
<feature type="compositionally biased region" description="Polar residues" evidence="1">
    <location>
        <begin position="24"/>
        <end position="35"/>
    </location>
</feature>
<keyword evidence="3" id="KW-1185">Reference proteome</keyword>
<name>A0AAV3PKA7_LITER</name>
<dbReference type="EMBL" id="BAABME010001836">
    <property type="protein sequence ID" value="GAA0151695.1"/>
    <property type="molecule type" value="Genomic_DNA"/>
</dbReference>
<accession>A0AAV3PKA7</accession>
<proteinExistence type="predicted"/>
<gene>
    <name evidence="2" type="ORF">LIER_10358</name>
</gene>
<evidence type="ECO:0000256" key="1">
    <source>
        <dbReference type="SAM" id="MobiDB-lite"/>
    </source>
</evidence>
<comment type="caution">
    <text evidence="2">The sequence shown here is derived from an EMBL/GenBank/DDBJ whole genome shotgun (WGS) entry which is preliminary data.</text>
</comment>
<evidence type="ECO:0000313" key="3">
    <source>
        <dbReference type="Proteomes" id="UP001454036"/>
    </source>
</evidence>
<organism evidence="2 3">
    <name type="scientific">Lithospermum erythrorhizon</name>
    <name type="common">Purple gromwell</name>
    <name type="synonym">Lithospermum officinale var. erythrorhizon</name>
    <dbReference type="NCBI Taxonomy" id="34254"/>
    <lineage>
        <taxon>Eukaryota</taxon>
        <taxon>Viridiplantae</taxon>
        <taxon>Streptophyta</taxon>
        <taxon>Embryophyta</taxon>
        <taxon>Tracheophyta</taxon>
        <taxon>Spermatophyta</taxon>
        <taxon>Magnoliopsida</taxon>
        <taxon>eudicotyledons</taxon>
        <taxon>Gunneridae</taxon>
        <taxon>Pentapetalae</taxon>
        <taxon>asterids</taxon>
        <taxon>lamiids</taxon>
        <taxon>Boraginales</taxon>
        <taxon>Boraginaceae</taxon>
        <taxon>Boraginoideae</taxon>
        <taxon>Lithospermeae</taxon>
        <taxon>Lithospermum</taxon>
    </lineage>
</organism>
<feature type="region of interest" description="Disordered" evidence="1">
    <location>
        <begin position="1"/>
        <end position="45"/>
    </location>
</feature>
<dbReference type="PANTHER" id="PTHR38530">
    <property type="entry name" value="OS06G0468300 PROTEIN"/>
    <property type="match status" value="1"/>
</dbReference>
<evidence type="ECO:0000313" key="2">
    <source>
        <dbReference type="EMBL" id="GAA0151695.1"/>
    </source>
</evidence>
<protein>
    <submittedName>
        <fullName evidence="2">Uncharacterized protein</fullName>
    </submittedName>
</protein>
<dbReference type="Proteomes" id="UP001454036">
    <property type="component" value="Unassembled WGS sequence"/>
</dbReference>